<accession>A0A8C4QI11</accession>
<evidence type="ECO:0000256" key="3">
    <source>
        <dbReference type="ARBA" id="ARBA00009225"/>
    </source>
</evidence>
<dbReference type="InterPro" id="IPR019807">
    <property type="entry name" value="Hexokinase_BS"/>
</dbReference>
<comment type="catalytic activity">
    <reaction evidence="11">
        <text>a D-hexose + ATP = a D-hexose 6-phosphate + ADP + H(+)</text>
        <dbReference type="Rhea" id="RHEA:22740"/>
        <dbReference type="ChEBI" id="CHEBI:4194"/>
        <dbReference type="ChEBI" id="CHEBI:15378"/>
        <dbReference type="ChEBI" id="CHEBI:30616"/>
        <dbReference type="ChEBI" id="CHEBI:229467"/>
        <dbReference type="ChEBI" id="CHEBI:456216"/>
        <dbReference type="EC" id="2.7.1.1"/>
    </reaction>
    <physiologicalReaction direction="left-to-right" evidence="11">
        <dbReference type="Rhea" id="RHEA:22741"/>
    </physiologicalReaction>
</comment>
<dbReference type="Gene3D" id="3.40.367.20">
    <property type="match status" value="2"/>
</dbReference>
<evidence type="ECO:0000256" key="6">
    <source>
        <dbReference type="ARBA" id="ARBA00022737"/>
    </source>
</evidence>
<keyword evidence="10" id="KW-0324">Glycolysis</keyword>
<keyword evidence="6" id="KW-0677">Repeat</keyword>
<dbReference type="GO" id="GO:0006006">
    <property type="term" value="P:glucose metabolic process"/>
    <property type="evidence" value="ECO:0007669"/>
    <property type="project" value="TreeGrafter"/>
</dbReference>
<keyword evidence="8" id="KW-0418">Kinase</keyword>
<evidence type="ECO:0000313" key="16">
    <source>
        <dbReference type="Ensembl" id="ENSEBUP00000015793.1"/>
    </source>
</evidence>
<evidence type="ECO:0000313" key="17">
    <source>
        <dbReference type="Proteomes" id="UP000694388"/>
    </source>
</evidence>
<dbReference type="PROSITE" id="PS51748">
    <property type="entry name" value="HEXOKINASE_2"/>
    <property type="match status" value="2"/>
</dbReference>
<evidence type="ECO:0000256" key="5">
    <source>
        <dbReference type="ARBA" id="ARBA00022679"/>
    </source>
</evidence>
<dbReference type="GO" id="GO:0004340">
    <property type="term" value="F:glucokinase activity"/>
    <property type="evidence" value="ECO:0007669"/>
    <property type="project" value="TreeGrafter"/>
</dbReference>
<keyword evidence="9" id="KW-0067">ATP-binding</keyword>
<dbReference type="GO" id="GO:0019158">
    <property type="term" value="F:mannokinase activity"/>
    <property type="evidence" value="ECO:0007669"/>
    <property type="project" value="TreeGrafter"/>
</dbReference>
<feature type="domain" description="Hexokinase N-terminal" evidence="14">
    <location>
        <begin position="2"/>
        <end position="190"/>
    </location>
</feature>
<dbReference type="EC" id="2.7.1.1" evidence="4"/>
<dbReference type="PROSITE" id="PS00378">
    <property type="entry name" value="HEXOKINASE_1"/>
    <property type="match status" value="2"/>
</dbReference>
<evidence type="ECO:0000256" key="7">
    <source>
        <dbReference type="ARBA" id="ARBA00022741"/>
    </source>
</evidence>
<feature type="domain" description="Hexokinase C-terminal" evidence="15">
    <location>
        <begin position="645"/>
        <end position="878"/>
    </location>
</feature>
<dbReference type="Gene3D" id="3.30.420.40">
    <property type="match status" value="2"/>
</dbReference>
<name>A0A8C4QI11_EPTBU</name>
<evidence type="ECO:0000256" key="9">
    <source>
        <dbReference type="ARBA" id="ARBA00022840"/>
    </source>
</evidence>
<dbReference type="InterPro" id="IPR022672">
    <property type="entry name" value="Hexokinase_N"/>
</dbReference>
<evidence type="ECO:0000256" key="10">
    <source>
        <dbReference type="ARBA" id="ARBA00023152"/>
    </source>
</evidence>
<comment type="pathway">
    <text evidence="1">Carbohydrate degradation; glycolysis; D-glyceraldehyde 3-phosphate and glycerone phosphate from D-glucose: step 1/4.</text>
</comment>
<evidence type="ECO:0000256" key="12">
    <source>
        <dbReference type="ARBA" id="ARBA00048160"/>
    </source>
</evidence>
<keyword evidence="17" id="KW-1185">Reference proteome</keyword>
<evidence type="ECO:0000259" key="14">
    <source>
        <dbReference type="Pfam" id="PF00349"/>
    </source>
</evidence>
<dbReference type="PANTHER" id="PTHR19443">
    <property type="entry name" value="HEXOKINASE"/>
    <property type="match status" value="1"/>
</dbReference>
<dbReference type="GeneTree" id="ENSGT00950000182787"/>
<dbReference type="InterPro" id="IPR043129">
    <property type="entry name" value="ATPase_NBD"/>
</dbReference>
<dbReference type="GO" id="GO:0005739">
    <property type="term" value="C:mitochondrion"/>
    <property type="evidence" value="ECO:0007669"/>
    <property type="project" value="TreeGrafter"/>
</dbReference>
<dbReference type="Pfam" id="PF00349">
    <property type="entry name" value="Hexokinase_1"/>
    <property type="match status" value="2"/>
</dbReference>
<dbReference type="UniPathway" id="UPA00109">
    <property type="reaction ID" value="UER00180"/>
</dbReference>
<sequence>MKLSPIRLADVAQRLEIAMENGLSFKGKNATTVKMLPTFVRSTPDGNENGEFLALDLGGTNFRVLRVVVASGGETRVCIDSELFTISQEVMQGTGEQLFDHIANCLAKFLEKLNIKEKKLPLGFTFSFPCIQEKLDESKLINWTKGFKASNVEGQDVVELLREAIHRRGDFDIDIVAVVNDTVGTMMTCGFDDHRCEVGLIVGTGSNVCYMEEMRLLECVPGDEGRMCVNTEWGAFGDDGCLDDVRTIFDQMVDNNSLNPGSQRFEKMIGGMYLGEIVRVVLVRLAQREVLFGGRLSPQLVTPGSFQTSYLSSIEGTANGLAEAKRILTDLDIQRVSDGDCRAVQRVCFLVSSRAAHFAAAGLAALLLRMKQGRSEERLRVTVGVDGSVYKKHPHFARRLQQSVRSLAPGCSVRFMRSEDGSGKGAALVTAVARRLARQRHDLDEILASFDLGPEKLADVARRLRAAIDQGLRMENRGQSSLKMLPTFVRSKPDGEEHGDFLALDLGGSNFRVMLVQVQRGRRRVNLHNQVYPLPQDVILGVGEHLFDHIAGCIADFLENTGMINHRLPLGFTFSFPCHHQGLDQGILLNWTKGFGAKDCEGKDIVTMLREAIERRNDYEVDVFAMVNDTVGTMMACSYDDPHCEIGLIIGTGTNACYMEELQNVECLPGDKGRMCMNTEWGAFGDDGCLNDIRTNFDKLVDAASFNPGLQCFEKMIGGLYLGELVRVVLLGLAQRGLIFRGRPSQRLFTKGIFPTHFVSQIESDSMALLQIRSILRGLGLDVTCDDSLLVRRVCAAVTTRAARLCGAGVAALVEQMRENRGLDHLQVTVGVDGSLYQLHPKFAQKVTEMTARLAPRCSVSFRLSEGGSGKGVAFITAAACRVREAGFVSCSKSTFSPPGKSWKYNHNPSSSPSAEHERDPPLVLIDLAGSEAL</sequence>
<dbReference type="GO" id="GO:0006096">
    <property type="term" value="P:glycolytic process"/>
    <property type="evidence" value="ECO:0007669"/>
    <property type="project" value="UniProtKB-UniPathway"/>
</dbReference>
<evidence type="ECO:0000259" key="15">
    <source>
        <dbReference type="Pfam" id="PF03727"/>
    </source>
</evidence>
<dbReference type="GO" id="GO:0001678">
    <property type="term" value="P:intracellular glucose homeostasis"/>
    <property type="evidence" value="ECO:0007669"/>
    <property type="project" value="InterPro"/>
</dbReference>
<dbReference type="GO" id="GO:0008865">
    <property type="term" value="F:fructokinase activity"/>
    <property type="evidence" value="ECO:0007669"/>
    <property type="project" value="TreeGrafter"/>
</dbReference>
<evidence type="ECO:0000256" key="2">
    <source>
        <dbReference type="ARBA" id="ARBA00005028"/>
    </source>
</evidence>
<comment type="pathway">
    <text evidence="2">Carbohydrate metabolism; hexose metabolism.</text>
</comment>
<evidence type="ECO:0000256" key="8">
    <source>
        <dbReference type="ARBA" id="ARBA00022777"/>
    </source>
</evidence>
<keyword evidence="7" id="KW-0547">Nucleotide-binding</keyword>
<reference evidence="16" key="1">
    <citation type="submission" date="2025-08" db="UniProtKB">
        <authorList>
            <consortium name="Ensembl"/>
        </authorList>
    </citation>
    <scope>IDENTIFICATION</scope>
</reference>
<dbReference type="FunFam" id="3.30.420.40:FF:000015">
    <property type="entry name" value="Hexokinase 1"/>
    <property type="match status" value="2"/>
</dbReference>
<dbReference type="InterPro" id="IPR022673">
    <property type="entry name" value="Hexokinase_C"/>
</dbReference>
<dbReference type="Proteomes" id="UP000694388">
    <property type="component" value="Unplaced"/>
</dbReference>
<dbReference type="GO" id="GO:0005536">
    <property type="term" value="F:D-glucose binding"/>
    <property type="evidence" value="ECO:0007669"/>
    <property type="project" value="InterPro"/>
</dbReference>
<dbReference type="FunFam" id="3.40.367.20:FF:000001">
    <property type="entry name" value="Hexokinase 1"/>
    <property type="match status" value="2"/>
</dbReference>
<feature type="region of interest" description="Disordered" evidence="13">
    <location>
        <begin position="893"/>
        <end position="922"/>
    </location>
</feature>
<evidence type="ECO:0000256" key="13">
    <source>
        <dbReference type="SAM" id="MobiDB-lite"/>
    </source>
</evidence>
<dbReference type="GO" id="GO:0005829">
    <property type="term" value="C:cytosol"/>
    <property type="evidence" value="ECO:0007669"/>
    <property type="project" value="TreeGrafter"/>
</dbReference>
<feature type="domain" description="Hexokinase C-terminal" evidence="15">
    <location>
        <begin position="198"/>
        <end position="432"/>
    </location>
</feature>
<evidence type="ECO:0000256" key="4">
    <source>
        <dbReference type="ARBA" id="ARBA00012324"/>
    </source>
</evidence>
<dbReference type="PANTHER" id="PTHR19443:SF1">
    <property type="entry name" value="HEXOKINASE-3"/>
    <property type="match status" value="1"/>
</dbReference>
<feature type="domain" description="Hexokinase N-terminal" evidence="14">
    <location>
        <begin position="443"/>
        <end position="639"/>
    </location>
</feature>
<dbReference type="InterPro" id="IPR001312">
    <property type="entry name" value="Hexokinase"/>
</dbReference>
<proteinExistence type="inferred from homology"/>
<organism evidence="16 17">
    <name type="scientific">Eptatretus burgeri</name>
    <name type="common">Inshore hagfish</name>
    <dbReference type="NCBI Taxonomy" id="7764"/>
    <lineage>
        <taxon>Eukaryota</taxon>
        <taxon>Metazoa</taxon>
        <taxon>Chordata</taxon>
        <taxon>Craniata</taxon>
        <taxon>Vertebrata</taxon>
        <taxon>Cyclostomata</taxon>
        <taxon>Myxini</taxon>
        <taxon>Myxiniformes</taxon>
        <taxon>Myxinidae</taxon>
        <taxon>Eptatretinae</taxon>
        <taxon>Eptatretus</taxon>
    </lineage>
</organism>
<protein>
    <recommendedName>
        <fullName evidence="4">hexokinase</fullName>
        <ecNumber evidence="4">2.7.1.1</ecNumber>
    </recommendedName>
</protein>
<dbReference type="Pfam" id="PF03727">
    <property type="entry name" value="Hexokinase_2"/>
    <property type="match status" value="2"/>
</dbReference>
<comment type="similarity">
    <text evidence="3">Belongs to the hexokinase family.</text>
</comment>
<feature type="compositionally biased region" description="Polar residues" evidence="13">
    <location>
        <begin position="905"/>
        <end position="914"/>
    </location>
</feature>
<evidence type="ECO:0000256" key="11">
    <source>
        <dbReference type="ARBA" id="ARBA00044613"/>
    </source>
</evidence>
<dbReference type="AlphaFoldDB" id="A0A8C4QI11"/>
<dbReference type="Ensembl" id="ENSEBUT00000016369.1">
    <property type="protein sequence ID" value="ENSEBUP00000015793.1"/>
    <property type="gene ID" value="ENSEBUG00000009916.1"/>
</dbReference>
<evidence type="ECO:0000256" key="1">
    <source>
        <dbReference type="ARBA" id="ARBA00004888"/>
    </source>
</evidence>
<dbReference type="PRINTS" id="PR00475">
    <property type="entry name" value="HEXOKINASE"/>
</dbReference>
<reference evidence="16" key="2">
    <citation type="submission" date="2025-09" db="UniProtKB">
        <authorList>
            <consortium name="Ensembl"/>
        </authorList>
    </citation>
    <scope>IDENTIFICATION</scope>
</reference>
<comment type="catalytic activity">
    <reaction evidence="12">
        <text>D-glucose + ATP = D-glucose 6-phosphate + ADP + H(+)</text>
        <dbReference type="Rhea" id="RHEA:17825"/>
        <dbReference type="ChEBI" id="CHEBI:4167"/>
        <dbReference type="ChEBI" id="CHEBI:15378"/>
        <dbReference type="ChEBI" id="CHEBI:30616"/>
        <dbReference type="ChEBI" id="CHEBI:61548"/>
        <dbReference type="ChEBI" id="CHEBI:456216"/>
        <dbReference type="EC" id="2.7.1.1"/>
    </reaction>
    <physiologicalReaction direction="left-to-right" evidence="12">
        <dbReference type="Rhea" id="RHEA:17826"/>
    </physiologicalReaction>
</comment>
<dbReference type="GO" id="GO:0005524">
    <property type="term" value="F:ATP binding"/>
    <property type="evidence" value="ECO:0007669"/>
    <property type="project" value="UniProtKB-KW"/>
</dbReference>
<keyword evidence="5" id="KW-0808">Transferase</keyword>
<dbReference type="SUPFAM" id="SSF53067">
    <property type="entry name" value="Actin-like ATPase domain"/>
    <property type="match status" value="4"/>
</dbReference>
<dbReference type="UniPathway" id="UPA00242"/>